<dbReference type="OrthoDB" id="284643at2"/>
<dbReference type="AlphaFoldDB" id="A0A368KY01"/>
<name>A0A368KY01_9BACT</name>
<sequence length="70" mass="7959">MSTADFDSMVPHRYLVRVGHNQVTVVCQTAAEAIQRAKAQLRHDFPRLWDVISSLAESKFEVQDLDQKSS</sequence>
<reference evidence="1 2" key="1">
    <citation type="submission" date="2018-07" db="EMBL/GenBank/DDBJ databases">
        <title>Comparative genomes isolates from brazilian mangrove.</title>
        <authorList>
            <person name="De Araujo J.E."/>
            <person name="Taketani R.G."/>
            <person name="Silva M.C.P."/>
            <person name="Lourenco M.V."/>
            <person name="Oliveira V.M."/>
            <person name="Andreote F.D."/>
        </authorList>
    </citation>
    <scope>NUCLEOTIDE SEQUENCE [LARGE SCALE GENOMIC DNA]</scope>
    <source>
        <strain evidence="1 2">HEX PRIS-MGV</strain>
    </source>
</reference>
<evidence type="ECO:0000313" key="2">
    <source>
        <dbReference type="Proteomes" id="UP000253562"/>
    </source>
</evidence>
<comment type="caution">
    <text evidence="1">The sequence shown here is derived from an EMBL/GenBank/DDBJ whole genome shotgun (WGS) entry which is preliminary data.</text>
</comment>
<dbReference type="EMBL" id="QPEX01000010">
    <property type="protein sequence ID" value="RCS54344.1"/>
    <property type="molecule type" value="Genomic_DNA"/>
</dbReference>
<evidence type="ECO:0000313" key="1">
    <source>
        <dbReference type="EMBL" id="RCS54344.1"/>
    </source>
</evidence>
<dbReference type="RefSeq" id="WP_114367411.1">
    <property type="nucleotide sequence ID" value="NZ_QPEX01000010.1"/>
</dbReference>
<accession>A0A368KY01</accession>
<proteinExistence type="predicted"/>
<organism evidence="1 2">
    <name type="scientific">Bremerella cremea</name>
    <dbReference type="NCBI Taxonomy" id="1031537"/>
    <lineage>
        <taxon>Bacteria</taxon>
        <taxon>Pseudomonadati</taxon>
        <taxon>Planctomycetota</taxon>
        <taxon>Planctomycetia</taxon>
        <taxon>Pirellulales</taxon>
        <taxon>Pirellulaceae</taxon>
        <taxon>Bremerella</taxon>
    </lineage>
</organism>
<gene>
    <name evidence="1" type="ORF">DTL42_04145</name>
</gene>
<protein>
    <submittedName>
        <fullName evidence="1">Uncharacterized protein</fullName>
    </submittedName>
</protein>
<dbReference type="Proteomes" id="UP000253562">
    <property type="component" value="Unassembled WGS sequence"/>
</dbReference>